<feature type="transmembrane region" description="Helical" evidence="1">
    <location>
        <begin position="71"/>
        <end position="90"/>
    </location>
</feature>
<dbReference type="EMBL" id="CP007128">
    <property type="protein sequence ID" value="AHG89525.1"/>
    <property type="molecule type" value="Genomic_DNA"/>
</dbReference>
<sequence>MSLVQIVLLAALAAVLPAGIGAFLGAERIGAARRRDDRAGGAERAIAWANASAAGLMLGIAYAVLMAGTALVPLGGTLGAGLGVGAIHFLGVRARTTLARRAVIASALHSAAEGIAIGAAAALAPAFGLFLVLTFALHNVSEGAVLGSAVAYDGRSAWSVAQAAMLARTGQPLLAALTMLVLHAAPVLQPWALGVAAGALVYLVLAELLPGSYRLTGRTSIAVVVSVAAGIVALLGGRSR</sequence>
<feature type="transmembrane region" description="Helical" evidence="1">
    <location>
        <begin position="45"/>
        <end position="65"/>
    </location>
</feature>
<dbReference type="AlphaFoldDB" id="W0RGR5"/>
<feature type="transmembrane region" description="Helical" evidence="1">
    <location>
        <begin position="173"/>
        <end position="205"/>
    </location>
</feature>
<dbReference type="Proteomes" id="UP000019151">
    <property type="component" value="Chromosome"/>
</dbReference>
<keyword evidence="3" id="KW-1185">Reference proteome</keyword>
<dbReference type="InParanoid" id="W0RGR5"/>
<organism evidence="2 3">
    <name type="scientific">Gemmatirosa kalamazoonensis</name>
    <dbReference type="NCBI Taxonomy" id="861299"/>
    <lineage>
        <taxon>Bacteria</taxon>
        <taxon>Pseudomonadati</taxon>
        <taxon>Gemmatimonadota</taxon>
        <taxon>Gemmatimonadia</taxon>
        <taxon>Gemmatimonadales</taxon>
        <taxon>Gemmatimonadaceae</taxon>
        <taxon>Gemmatirosa</taxon>
    </lineage>
</organism>
<dbReference type="KEGG" id="gba:J421_1988"/>
<evidence type="ECO:0000313" key="2">
    <source>
        <dbReference type="EMBL" id="AHG89525.1"/>
    </source>
</evidence>
<evidence type="ECO:0000256" key="1">
    <source>
        <dbReference type="SAM" id="Phobius"/>
    </source>
</evidence>
<feature type="transmembrane region" description="Helical" evidence="1">
    <location>
        <begin position="217"/>
        <end position="237"/>
    </location>
</feature>
<protein>
    <submittedName>
        <fullName evidence="2">Zinc/iron permease</fullName>
    </submittedName>
</protein>
<gene>
    <name evidence="2" type="ORF">J421_1988</name>
</gene>
<reference evidence="2 3" key="1">
    <citation type="journal article" date="2014" name="Genome Announc.">
        <title>Genome Sequence and Methylome of Soil Bacterium Gemmatirosa kalamazoonensis KBS708T, a Member of the Rarely Cultivated Gemmatimonadetes Phylum.</title>
        <authorList>
            <person name="Debruyn J.M."/>
            <person name="Radosevich M."/>
            <person name="Wommack K.E."/>
            <person name="Polson S.W."/>
            <person name="Hauser L.J."/>
            <person name="Fawaz M.N."/>
            <person name="Korlach J."/>
            <person name="Tsai Y.C."/>
        </authorList>
    </citation>
    <scope>NUCLEOTIDE SEQUENCE [LARGE SCALE GENOMIC DNA]</scope>
    <source>
        <strain evidence="2 3">KBS708</strain>
    </source>
</reference>
<dbReference type="HOGENOM" id="CLU_1155118_0_0_0"/>
<keyword evidence="1" id="KW-1133">Transmembrane helix</keyword>
<name>W0RGR5_9BACT</name>
<dbReference type="eggNOG" id="COG0428">
    <property type="taxonomic scope" value="Bacteria"/>
</dbReference>
<proteinExistence type="predicted"/>
<dbReference type="RefSeq" id="WP_025411021.1">
    <property type="nucleotide sequence ID" value="NZ_CP007128.1"/>
</dbReference>
<feature type="transmembrane region" description="Helical" evidence="1">
    <location>
        <begin position="6"/>
        <end position="24"/>
    </location>
</feature>
<accession>W0RGR5</accession>
<keyword evidence="1" id="KW-0472">Membrane</keyword>
<dbReference type="STRING" id="861299.J421_1988"/>
<evidence type="ECO:0000313" key="3">
    <source>
        <dbReference type="Proteomes" id="UP000019151"/>
    </source>
</evidence>
<keyword evidence="1" id="KW-0812">Transmembrane</keyword>